<reference evidence="1 2" key="1">
    <citation type="submission" date="2021-01" db="EMBL/GenBank/DDBJ databases">
        <title>Carboxyliciviraga sp.nov., isolated from coastal sediments.</title>
        <authorList>
            <person name="Lu D."/>
            <person name="Zhang T."/>
        </authorList>
    </citation>
    <scope>NUCLEOTIDE SEQUENCE [LARGE SCALE GENOMIC DNA]</scope>
    <source>
        <strain evidence="1 2">N1Y132</strain>
    </source>
</reference>
<name>A0ABS1HJE3_9BACT</name>
<organism evidence="1 2">
    <name type="scientific">Carboxylicivirga marina</name>
    <dbReference type="NCBI Taxonomy" id="2800988"/>
    <lineage>
        <taxon>Bacteria</taxon>
        <taxon>Pseudomonadati</taxon>
        <taxon>Bacteroidota</taxon>
        <taxon>Bacteroidia</taxon>
        <taxon>Marinilabiliales</taxon>
        <taxon>Marinilabiliaceae</taxon>
        <taxon>Carboxylicivirga</taxon>
    </lineage>
</organism>
<evidence type="ECO:0008006" key="3">
    <source>
        <dbReference type="Google" id="ProtNLM"/>
    </source>
</evidence>
<proteinExistence type="predicted"/>
<dbReference type="SUPFAM" id="SSF53756">
    <property type="entry name" value="UDP-Glycosyltransferase/glycogen phosphorylase"/>
    <property type="match status" value="1"/>
</dbReference>
<dbReference type="EMBL" id="JAENRR010000020">
    <property type="protein sequence ID" value="MBK3517672.1"/>
    <property type="molecule type" value="Genomic_DNA"/>
</dbReference>
<dbReference type="Gene3D" id="3.40.50.2000">
    <property type="entry name" value="Glycogen Phosphorylase B"/>
    <property type="match status" value="1"/>
</dbReference>
<dbReference type="RefSeq" id="WP_200464902.1">
    <property type="nucleotide sequence ID" value="NZ_JAENRR010000020.1"/>
</dbReference>
<gene>
    <name evidence="1" type="ORF">JIV24_10045</name>
</gene>
<protein>
    <recommendedName>
        <fullName evidence="3">Glycosyltransferase</fullName>
    </recommendedName>
</protein>
<sequence>MKKILIIYPHWMPSNLVGAQRSRLLANSLPELGWETHILSVHPDFYEEPSVPELTKLVKTSVKVHFVDAQPINSKKRIVGDLALRAYTQLKKKAIEIIKEEKIDFFWLPIPSYYNALLGRPIHKATGVPFGIDYIDPWVNGFPGQNKLFSKAWIANQLAKVMEPWAVKKASLITGVAYEYYAPVLKRNFPKGNIEDCAMQYGFDPFDYSVEIEPKEKLWDKNSKALIYAGAFLPKSHLFIQLLFKGIAELKKENNLPDNLHLYFVGTGPYKDKCILDYAKEFGISELVTEKRERISYLEILNLLKRAFGVMVIGSTEKHYTASKVFQSLLSKTPVFTIFHNESDAAKILKQIKANKYLTTYAPETSENDLYRSIKENFRNFTADDKEWKPDLEALSPYSAKASAETLINGINKVIAQ</sequence>
<evidence type="ECO:0000313" key="1">
    <source>
        <dbReference type="EMBL" id="MBK3517672.1"/>
    </source>
</evidence>
<comment type="caution">
    <text evidence="1">The sequence shown here is derived from an EMBL/GenBank/DDBJ whole genome shotgun (WGS) entry which is preliminary data.</text>
</comment>
<evidence type="ECO:0000313" key="2">
    <source>
        <dbReference type="Proteomes" id="UP000605676"/>
    </source>
</evidence>
<keyword evidence="2" id="KW-1185">Reference proteome</keyword>
<dbReference type="Proteomes" id="UP000605676">
    <property type="component" value="Unassembled WGS sequence"/>
</dbReference>
<accession>A0ABS1HJE3</accession>